<comment type="caution">
    <text evidence="1">The sequence shown here is derived from an EMBL/GenBank/DDBJ whole genome shotgun (WGS) entry which is preliminary data.</text>
</comment>
<protein>
    <submittedName>
        <fullName evidence="1">Cold-shock protein</fullName>
    </submittedName>
</protein>
<sequence length="60" mass="7115">MVFSRRQQEPIPEIETEVWSCVNHDCTGWMRNSFSFLDNPTCPLCQSEMKQEVRILPELK</sequence>
<accession>A0A2U1JVS4</accession>
<name>A0A2U1JVS4_9BACI</name>
<dbReference type="Proteomes" id="UP000245998">
    <property type="component" value="Unassembled WGS sequence"/>
</dbReference>
<dbReference type="EMBL" id="QCZG01000032">
    <property type="protein sequence ID" value="PWA09059.1"/>
    <property type="molecule type" value="Genomic_DNA"/>
</dbReference>
<dbReference type="InterPro" id="IPR025916">
    <property type="entry name" value="YdjO"/>
</dbReference>
<dbReference type="AlphaFoldDB" id="A0A2U1JVS4"/>
<dbReference type="Pfam" id="PF14169">
    <property type="entry name" value="YdjO"/>
    <property type="match status" value="1"/>
</dbReference>
<reference evidence="1 2" key="1">
    <citation type="submission" date="2018-04" db="EMBL/GenBank/DDBJ databases">
        <title>Camelliibacillus theae gen. nov., sp. nov., isolated from Pu'er tea.</title>
        <authorList>
            <person name="Niu L."/>
        </authorList>
    </citation>
    <scope>NUCLEOTIDE SEQUENCE [LARGE SCALE GENOMIC DNA]</scope>
    <source>
        <strain evidence="1 2">T8</strain>
    </source>
</reference>
<organism evidence="1 2">
    <name type="scientific">Pueribacillus theae</name>
    <dbReference type="NCBI Taxonomy" id="2171751"/>
    <lineage>
        <taxon>Bacteria</taxon>
        <taxon>Bacillati</taxon>
        <taxon>Bacillota</taxon>
        <taxon>Bacilli</taxon>
        <taxon>Bacillales</taxon>
        <taxon>Bacillaceae</taxon>
        <taxon>Pueribacillus</taxon>
    </lineage>
</organism>
<evidence type="ECO:0000313" key="1">
    <source>
        <dbReference type="EMBL" id="PWA09059.1"/>
    </source>
</evidence>
<evidence type="ECO:0000313" key="2">
    <source>
        <dbReference type="Proteomes" id="UP000245998"/>
    </source>
</evidence>
<keyword evidence="2" id="KW-1185">Reference proteome</keyword>
<dbReference type="RefSeq" id="WP_116555507.1">
    <property type="nucleotide sequence ID" value="NZ_QCZG01000032.1"/>
</dbReference>
<proteinExistence type="predicted"/>
<gene>
    <name evidence="1" type="ORF">DCC39_13925</name>
</gene>
<dbReference type="OrthoDB" id="1955171at2"/>